<dbReference type="EMBL" id="CP025612">
    <property type="protein sequence ID" value="AUN32721.1"/>
    <property type="molecule type" value="Genomic_DNA"/>
</dbReference>
<accession>A0A2K9NI39</accession>
<dbReference type="Proteomes" id="UP000234752">
    <property type="component" value="Chromosome eg_2"/>
</dbReference>
<gene>
    <name evidence="1" type="ORF">C0V82_20635</name>
</gene>
<sequence length="69" mass="7562">MKALRVSEQRLEGFLSFCPPAHSGGLRYVKASERAMSYQKTRFWQSFSPKLGFVSHAALEAGWLGGGAA</sequence>
<evidence type="ECO:0000313" key="1">
    <source>
        <dbReference type="EMBL" id="AUN32721.1"/>
    </source>
</evidence>
<keyword evidence="2" id="KW-1185">Reference proteome</keyword>
<reference evidence="1 2" key="1">
    <citation type="submission" date="2017-12" db="EMBL/GenBank/DDBJ databases">
        <title>Genomes of bacteria within cyanobacterial aggregates.</title>
        <authorList>
            <person name="Cai H."/>
        </authorList>
    </citation>
    <scope>NUCLEOTIDE SEQUENCE [LARGE SCALE GENOMIC DNA]</scope>
    <source>
        <strain evidence="1 2">TH16</strain>
    </source>
</reference>
<dbReference type="AlphaFoldDB" id="A0A2K9NI39"/>
<protein>
    <submittedName>
        <fullName evidence="1">Uncharacterized protein</fullName>
    </submittedName>
</protein>
<evidence type="ECO:0000313" key="2">
    <source>
        <dbReference type="Proteomes" id="UP000234752"/>
    </source>
</evidence>
<name>A0A2K9NI39_9PROT</name>
<dbReference type="KEGG" id="ncb:C0V82_20635"/>
<proteinExistence type="predicted"/>
<organism evidence="1 2">
    <name type="scientific">Niveispirillum cyanobacteriorum</name>
    <dbReference type="NCBI Taxonomy" id="1612173"/>
    <lineage>
        <taxon>Bacteria</taxon>
        <taxon>Pseudomonadati</taxon>
        <taxon>Pseudomonadota</taxon>
        <taxon>Alphaproteobacteria</taxon>
        <taxon>Rhodospirillales</taxon>
        <taxon>Azospirillaceae</taxon>
        <taxon>Niveispirillum</taxon>
    </lineage>
</organism>